<dbReference type="AlphaFoldDB" id="A0A517YE43"/>
<dbReference type="SUPFAM" id="SSF109604">
    <property type="entry name" value="HD-domain/PDEase-like"/>
    <property type="match status" value="1"/>
</dbReference>
<gene>
    <name evidence="3" type="ORF">ETAA8_36000</name>
</gene>
<name>A0A517YE43_9BACT</name>
<proteinExistence type="predicted"/>
<dbReference type="EMBL" id="CP036274">
    <property type="protein sequence ID" value="QDU28499.1"/>
    <property type="molecule type" value="Genomic_DNA"/>
</dbReference>
<dbReference type="InterPro" id="IPR043128">
    <property type="entry name" value="Rev_trsase/Diguanyl_cyclase"/>
</dbReference>
<dbReference type="InterPro" id="IPR013976">
    <property type="entry name" value="HDOD"/>
</dbReference>
<dbReference type="OrthoDB" id="243535at2"/>
<accession>A0A517YE43</accession>
<feature type="region of interest" description="Disordered" evidence="1">
    <location>
        <begin position="349"/>
        <end position="386"/>
    </location>
</feature>
<dbReference type="RefSeq" id="WP_145090896.1">
    <property type="nucleotide sequence ID" value="NZ_CP036274.1"/>
</dbReference>
<reference evidence="3 4" key="1">
    <citation type="submission" date="2019-02" db="EMBL/GenBank/DDBJ databases">
        <title>Deep-cultivation of Planctomycetes and their phenomic and genomic characterization uncovers novel biology.</title>
        <authorList>
            <person name="Wiegand S."/>
            <person name="Jogler M."/>
            <person name="Boedeker C."/>
            <person name="Pinto D."/>
            <person name="Vollmers J."/>
            <person name="Rivas-Marin E."/>
            <person name="Kohn T."/>
            <person name="Peeters S.H."/>
            <person name="Heuer A."/>
            <person name="Rast P."/>
            <person name="Oberbeckmann S."/>
            <person name="Bunk B."/>
            <person name="Jeske O."/>
            <person name="Meyerdierks A."/>
            <person name="Storesund J.E."/>
            <person name="Kallscheuer N."/>
            <person name="Luecker S."/>
            <person name="Lage O.M."/>
            <person name="Pohl T."/>
            <person name="Merkel B.J."/>
            <person name="Hornburger P."/>
            <person name="Mueller R.-W."/>
            <person name="Bruemmer F."/>
            <person name="Labrenz M."/>
            <person name="Spormann A.M."/>
            <person name="Op den Camp H."/>
            <person name="Overmann J."/>
            <person name="Amann R."/>
            <person name="Jetten M.S.M."/>
            <person name="Mascher T."/>
            <person name="Medema M.H."/>
            <person name="Devos D.P."/>
            <person name="Kaster A.-K."/>
            <person name="Ovreas L."/>
            <person name="Rohde M."/>
            <person name="Galperin M.Y."/>
            <person name="Jogler C."/>
        </authorList>
    </citation>
    <scope>NUCLEOTIDE SEQUENCE [LARGE SCALE GENOMIC DNA]</scope>
    <source>
        <strain evidence="3 4">ETA_A8</strain>
    </source>
</reference>
<sequence length="554" mass="60412">MSATLSSLDRFAQQAEQLYSLPAVALEVLRLAGQPQVDPRQLKLCLESDPALAARILKVVNSSLFGLSRQVSDLQQALALLGLKPLKALLLGFSLPPELLRGIHAEALQHYWQHTLLKAVACRLLEQFVAKSDEEEAFIAGLLQDVGILALLQQLGENYATMYVQTRLCGGDLQAVEIPTLGFDHLSLSARMLMNWRLPPKLCQAVAVPPRERAVEHAPTPSRQLCQILHLGELLTRYVEQPHDAELAQLLEIGERYFELGPVRLHSVLTELGPHFESLAGVLAIELPSGPSSQELLQAAHRRLASITAEMVPELIQMQRAADEATALESVLQTTRDLQHLANHAARPVGEFKLGDHKSERRADGGSDFLHPSNSSPLRRTTPVASLAAAGQPARTAADPGLLGRLTSVLQTCRQNRSPLSLAILQLDHFADAQFVCGIEPTMVFLERFRRHLAEATGVLGPCLQLTSTRFALLWGDCSRSDALATLRNVHDQLPDWQDESLPPDAPRLSMSAGLATVSLPSRNFPPNDLVAAAQRCLDGALHSGGNTIKSIEL</sequence>
<feature type="compositionally biased region" description="Basic and acidic residues" evidence="1">
    <location>
        <begin position="353"/>
        <end position="365"/>
    </location>
</feature>
<evidence type="ECO:0000259" key="2">
    <source>
        <dbReference type="PROSITE" id="PS51833"/>
    </source>
</evidence>
<dbReference type="InterPro" id="IPR052340">
    <property type="entry name" value="RNase_Y/CdgJ"/>
</dbReference>
<dbReference type="PANTHER" id="PTHR33525">
    <property type="match status" value="1"/>
</dbReference>
<dbReference type="Pfam" id="PF08668">
    <property type="entry name" value="HDOD"/>
    <property type="match status" value="1"/>
</dbReference>
<keyword evidence="4" id="KW-1185">Reference proteome</keyword>
<protein>
    <submittedName>
        <fullName evidence="3">HDOD domain protein</fullName>
    </submittedName>
</protein>
<dbReference type="Gene3D" id="3.30.70.270">
    <property type="match status" value="1"/>
</dbReference>
<dbReference type="Gene3D" id="1.10.3210.10">
    <property type="entry name" value="Hypothetical protein af1432"/>
    <property type="match status" value="1"/>
</dbReference>
<dbReference type="PROSITE" id="PS51833">
    <property type="entry name" value="HDOD"/>
    <property type="match status" value="1"/>
</dbReference>
<evidence type="ECO:0000313" key="3">
    <source>
        <dbReference type="EMBL" id="QDU28499.1"/>
    </source>
</evidence>
<dbReference type="InterPro" id="IPR029787">
    <property type="entry name" value="Nucleotide_cyclase"/>
</dbReference>
<dbReference type="SUPFAM" id="SSF55073">
    <property type="entry name" value="Nucleotide cyclase"/>
    <property type="match status" value="1"/>
</dbReference>
<dbReference type="PANTHER" id="PTHR33525:SF4">
    <property type="entry name" value="CYCLIC DI-GMP PHOSPHODIESTERASE CDGJ"/>
    <property type="match status" value="1"/>
</dbReference>
<evidence type="ECO:0000313" key="4">
    <source>
        <dbReference type="Proteomes" id="UP000315017"/>
    </source>
</evidence>
<evidence type="ECO:0000256" key="1">
    <source>
        <dbReference type="SAM" id="MobiDB-lite"/>
    </source>
</evidence>
<dbReference type="Proteomes" id="UP000315017">
    <property type="component" value="Chromosome"/>
</dbReference>
<dbReference type="KEGG" id="aagg:ETAA8_36000"/>
<organism evidence="3 4">
    <name type="scientific">Anatilimnocola aggregata</name>
    <dbReference type="NCBI Taxonomy" id="2528021"/>
    <lineage>
        <taxon>Bacteria</taxon>
        <taxon>Pseudomonadati</taxon>
        <taxon>Planctomycetota</taxon>
        <taxon>Planctomycetia</taxon>
        <taxon>Pirellulales</taxon>
        <taxon>Pirellulaceae</taxon>
        <taxon>Anatilimnocola</taxon>
    </lineage>
</organism>
<feature type="domain" description="HDOD" evidence="2">
    <location>
        <begin position="18"/>
        <end position="212"/>
    </location>
</feature>